<dbReference type="Proteomes" id="UP001205601">
    <property type="component" value="Unassembled WGS sequence"/>
</dbReference>
<evidence type="ECO:0000313" key="3">
    <source>
        <dbReference type="Proteomes" id="UP001205601"/>
    </source>
</evidence>
<comment type="caution">
    <text evidence="2">The sequence shown here is derived from an EMBL/GenBank/DDBJ whole genome shotgun (WGS) entry which is preliminary data.</text>
</comment>
<evidence type="ECO:0000313" key="2">
    <source>
        <dbReference type="EMBL" id="MCT8328450.1"/>
    </source>
</evidence>
<sequence length="118" mass="13167">MRFLKWIFLALLGLVLLAVASANRDPVLLRLLPAEVDSFFGFGLAIEVPLFLAIFAGIVAGLGIGFVWEWLREAKHRSAASQHRREAGRLAREVDRLKSQKDEPEDEVLALLDSKGTR</sequence>
<feature type="transmembrane region" description="Helical" evidence="1">
    <location>
        <begin position="48"/>
        <end position="68"/>
    </location>
</feature>
<evidence type="ECO:0000256" key="1">
    <source>
        <dbReference type="SAM" id="Phobius"/>
    </source>
</evidence>
<dbReference type="EMBL" id="JAOCQF010000001">
    <property type="protein sequence ID" value="MCT8328450.1"/>
    <property type="molecule type" value="Genomic_DNA"/>
</dbReference>
<reference evidence="3" key="1">
    <citation type="submission" date="2023-07" db="EMBL/GenBank/DDBJ databases">
        <title>Defluviimonas sediminis sp. nov., isolated from mangrove sediment.</title>
        <authorList>
            <person name="Liu L."/>
            <person name="Li J."/>
            <person name="Huang Y."/>
            <person name="Pan J."/>
            <person name="Li M."/>
        </authorList>
    </citation>
    <scope>NUCLEOTIDE SEQUENCE [LARGE SCALE GENOMIC DNA]</scope>
    <source>
        <strain evidence="3">FT324</strain>
    </source>
</reference>
<keyword evidence="3" id="KW-1185">Reference proteome</keyword>
<name>A0ABT2NHQ4_9RHOB</name>
<gene>
    <name evidence="2" type="ORF">N5I32_02875</name>
</gene>
<organism evidence="2 3">
    <name type="scientific">Albidovulum sediminis</name>
    <dbReference type="NCBI Taxonomy" id="3066345"/>
    <lineage>
        <taxon>Bacteria</taxon>
        <taxon>Pseudomonadati</taxon>
        <taxon>Pseudomonadota</taxon>
        <taxon>Alphaproteobacteria</taxon>
        <taxon>Rhodobacterales</taxon>
        <taxon>Paracoccaceae</taxon>
        <taxon>Albidovulum</taxon>
    </lineage>
</organism>
<keyword evidence="1" id="KW-1133">Transmembrane helix</keyword>
<protein>
    <submittedName>
        <fullName evidence="2">LapA family protein</fullName>
    </submittedName>
</protein>
<keyword evidence="1" id="KW-0472">Membrane</keyword>
<accession>A0ABT2NHQ4</accession>
<proteinExistence type="predicted"/>
<keyword evidence="1" id="KW-0812">Transmembrane</keyword>